<evidence type="ECO:0000256" key="8">
    <source>
        <dbReference type="ARBA" id="ARBA00023136"/>
    </source>
</evidence>
<dbReference type="InterPro" id="IPR000651">
    <property type="entry name" value="Ras-like_Gua-exchang_fac_N"/>
</dbReference>
<dbReference type="SUPFAM" id="SSF48366">
    <property type="entry name" value="Ras GEF"/>
    <property type="match status" value="1"/>
</dbReference>
<accession>A0AAD5ULC7</accession>
<dbReference type="Gene3D" id="1.20.870.10">
    <property type="entry name" value="Son of sevenless (SoS) protein Chain: S domain 1"/>
    <property type="match status" value="1"/>
</dbReference>
<evidence type="ECO:0000256" key="4">
    <source>
        <dbReference type="ARBA" id="ARBA00022692"/>
    </source>
</evidence>
<dbReference type="GO" id="GO:0016485">
    <property type="term" value="P:protein processing"/>
    <property type="evidence" value="ECO:0007669"/>
    <property type="project" value="InterPro"/>
</dbReference>
<dbReference type="GO" id="GO:0007264">
    <property type="term" value="P:small GTPase-mediated signal transduction"/>
    <property type="evidence" value="ECO:0007669"/>
    <property type="project" value="InterPro"/>
</dbReference>
<evidence type="ECO:0000256" key="9">
    <source>
        <dbReference type="ARBA" id="ARBA00023180"/>
    </source>
</evidence>
<evidence type="ECO:0000256" key="1">
    <source>
        <dbReference type="ARBA" id="ARBA00004479"/>
    </source>
</evidence>
<dbReference type="PROSITE" id="PS00720">
    <property type="entry name" value="RASGEF"/>
    <property type="match status" value="1"/>
</dbReference>
<dbReference type="PANTHER" id="PTHR21092">
    <property type="entry name" value="NICASTRIN"/>
    <property type="match status" value="1"/>
</dbReference>
<dbReference type="Pfam" id="PF05450">
    <property type="entry name" value="Nicastrin"/>
    <property type="match status" value="1"/>
</dbReference>
<dbReference type="InterPro" id="IPR001895">
    <property type="entry name" value="RASGEF_cat_dom"/>
</dbReference>
<organism evidence="14 15">
    <name type="scientific">Boothiomyces macroporosus</name>
    <dbReference type="NCBI Taxonomy" id="261099"/>
    <lineage>
        <taxon>Eukaryota</taxon>
        <taxon>Fungi</taxon>
        <taxon>Fungi incertae sedis</taxon>
        <taxon>Chytridiomycota</taxon>
        <taxon>Chytridiomycota incertae sedis</taxon>
        <taxon>Chytridiomycetes</taxon>
        <taxon>Rhizophydiales</taxon>
        <taxon>Terramycetaceae</taxon>
        <taxon>Boothiomyces</taxon>
    </lineage>
</organism>
<dbReference type="GO" id="GO:0005886">
    <property type="term" value="C:plasma membrane"/>
    <property type="evidence" value="ECO:0007669"/>
    <property type="project" value="TreeGrafter"/>
</dbReference>
<feature type="domain" description="Ras-GEF" evidence="12">
    <location>
        <begin position="1251"/>
        <end position="1507"/>
    </location>
</feature>
<keyword evidence="8" id="KW-0472">Membrane</keyword>
<protein>
    <recommendedName>
        <fullName evidence="3">Nicastrin</fullName>
    </recommendedName>
</protein>
<sequence length="1522" mass="170273">MRLPLLFSLVFADMFLDSKIYQGIDYSSASSRLLSEQGQVGANAKGKDTGILIQIESESDLTSFIDNSMNQKYAIVLPISLFPSVITKLQNTGKVAGLVLIQDSANSLSFGLQNPNSKYGLYPTSTYNWNPNGNGLAYYDFDFPIFEIVQSNLPNSIIDALKYNKNSGNSFPLYSMEFAGQAWSVGKSSTCLKRGFCQPIGELSVWSSFNPDITSTDKKPIILVSSRFDSNAFVRDLSFGTAIKASPIVLMAVADAISKANTSLPKNLVFTFFGAETWGFAGSQRFVNDISKPFVCIDNSKQATSGCPYNNGDCVQPCQAKIDFTKINFDNIETIIDFDTVGLLQSNISKSTNIYIHVDEVNDQTTKLSQVFTSTSIGQGFNQTEQLNLTISPAFTVVNNRLPPSSAMSFLSKKKIPAILLADYDKQYSNPYFESELDLPNWNDKHITHLCQLANITASKIYTLASGSPAPPQVAANCTLIYQMLDCVTRNYSCALMQSVYNSGANTDVESSYSSVFGFGRGASRQATFIHNMMTNITAQNIQGKCTKQTDCSGNQFCFLGNCMEALTRYHDAYGTGLEFNYHSNQYEVVSSSNGTWTETTWDTTQIRVFKTISPTVQAVQLVAGILLTILTAVILGCTHQVTHEQTMEIVNKNCLLVMEQIDPQSKILILNSLYYLADTEINVRSRFGEDVIIYNHKTGQKCSIDPRGMAILEGGGIYSVQHVDSELAKNATYTPERKIEQDKSFFKTLISSNRYGYERRRSTSIATKLGLSTINMPSTKRKSVTAKSFNSLVDQPDTQQEDSTPFIFKKKSRNPSLGDIKGDQMKMSKPSFPPPMENEEGGNSQTEMGLLDMLKSTPAPKCEIKVRAPSSTNVEEHPGIRLAKASSATALSTSSKIELEDKDNGSLDLLDILSTAPSKSPQPSPKAPKSNIIKSPSFSLVSMKKRVSTDATAAKVSIDEQLKTWVDNEIHDCIVRIDDSILLIIEPMTGDIITEMGLKNSFSKPLKNSNDFDFIVKNRDSEIKLQALSYKKMIEVIAVLNSVSTAVSEGFGSNVRLNDFDMHFEIFDREYRTLMDTFDRLPYFSGRIDESLVDDRVTPALFRINSVEDGIENIQCLKDNNGKTISPYEISAVKLDKLVERMTDVYGPNENFIWMILQCYRGFIDGVTLLRKLQGRLHPVLPEDDDNYPWKPIIKLRYSILTNRTIAVVFTWVNRIYTPDFVREDMKIQVNHFAKAIMDSFGTSESDQELDAKYKGQFAQLQQLFMSLIHQKSVHPRGSKLSTDRRTSMLSNFSSSERKRLSLQTTSSTEKTVVSPTEKRKEIPFLDMDCNDLAIALMVKEKDMLQSVTPLSLLIHTWESQKENLIQEEIASNVEQKRMKQLQMLEELTTPVGNYKFLRAAIEEMEAGKSYIPVLSLLLKDLFFMNEGNSTFINATPDLERAERTINFEKISLIYNHIVNFINLANSPLSIKRDSPGLPIAEEFCSNLRALKEAPLYKYSCLCEAKSGDDQLRLRDKWMTK</sequence>
<feature type="region of interest" description="Disordered" evidence="11">
    <location>
        <begin position="791"/>
        <end position="845"/>
    </location>
</feature>
<feature type="domain" description="N-terminal Ras-GEF" evidence="13">
    <location>
        <begin position="1127"/>
        <end position="1259"/>
    </location>
</feature>
<reference evidence="14" key="1">
    <citation type="submission" date="2020-05" db="EMBL/GenBank/DDBJ databases">
        <title>Phylogenomic resolution of chytrid fungi.</title>
        <authorList>
            <person name="Stajich J.E."/>
            <person name="Amses K."/>
            <person name="Simmons R."/>
            <person name="Seto K."/>
            <person name="Myers J."/>
            <person name="Bonds A."/>
            <person name="Quandt C.A."/>
            <person name="Barry K."/>
            <person name="Liu P."/>
            <person name="Grigoriev I."/>
            <person name="Longcore J.E."/>
            <person name="James T.Y."/>
        </authorList>
    </citation>
    <scope>NUCLEOTIDE SEQUENCE</scope>
    <source>
        <strain evidence="14">PLAUS21</strain>
    </source>
</reference>
<keyword evidence="5" id="KW-0732">Signal</keyword>
<dbReference type="InterPro" id="IPR023578">
    <property type="entry name" value="Ras_GEF_dom_sf"/>
</dbReference>
<dbReference type="Pfam" id="PF00618">
    <property type="entry name" value="RasGEF_N"/>
    <property type="match status" value="1"/>
</dbReference>
<keyword evidence="4" id="KW-0812">Transmembrane</keyword>
<keyword evidence="6" id="KW-0914">Notch signaling pathway</keyword>
<dbReference type="GO" id="GO:0005085">
    <property type="term" value="F:guanyl-nucleotide exchange factor activity"/>
    <property type="evidence" value="ECO:0007669"/>
    <property type="project" value="UniProtKB-KW"/>
</dbReference>
<keyword evidence="7" id="KW-1133">Transmembrane helix</keyword>
<evidence type="ECO:0000256" key="3">
    <source>
        <dbReference type="ARBA" id="ARBA00015303"/>
    </source>
</evidence>
<evidence type="ECO:0000256" key="5">
    <source>
        <dbReference type="ARBA" id="ARBA00022729"/>
    </source>
</evidence>
<dbReference type="InterPro" id="IPR008710">
    <property type="entry name" value="Nicastrin"/>
</dbReference>
<dbReference type="PANTHER" id="PTHR21092:SF0">
    <property type="entry name" value="NICASTRIN"/>
    <property type="match status" value="1"/>
</dbReference>
<evidence type="ECO:0000256" key="7">
    <source>
        <dbReference type="ARBA" id="ARBA00022989"/>
    </source>
</evidence>
<comment type="similarity">
    <text evidence="2">Belongs to the nicastrin family.</text>
</comment>
<dbReference type="SMART" id="SM00147">
    <property type="entry name" value="RasGEF"/>
    <property type="match status" value="1"/>
</dbReference>
<dbReference type="SUPFAM" id="SSF53187">
    <property type="entry name" value="Zn-dependent exopeptidases"/>
    <property type="match status" value="1"/>
</dbReference>
<dbReference type="Gene3D" id="3.40.630.10">
    <property type="entry name" value="Zn peptidases"/>
    <property type="match status" value="1"/>
</dbReference>
<comment type="subcellular location">
    <subcellularLocation>
        <location evidence="1">Membrane</location>
        <topology evidence="1">Single-pass type I membrane protein</topology>
    </subcellularLocation>
</comment>
<evidence type="ECO:0000313" key="14">
    <source>
        <dbReference type="EMBL" id="KAJ3261351.1"/>
    </source>
</evidence>
<evidence type="ECO:0000256" key="10">
    <source>
        <dbReference type="PROSITE-ProRule" id="PRU00168"/>
    </source>
</evidence>
<comment type="caution">
    <text evidence="14">The sequence shown here is derived from an EMBL/GenBank/DDBJ whole genome shotgun (WGS) entry which is preliminary data.</text>
</comment>
<dbReference type="InterPro" id="IPR036964">
    <property type="entry name" value="RASGEF_cat_dom_sf"/>
</dbReference>
<feature type="region of interest" description="Disordered" evidence="11">
    <location>
        <begin position="915"/>
        <end position="934"/>
    </location>
</feature>
<feature type="compositionally biased region" description="Polar residues" evidence="11">
    <location>
        <begin position="791"/>
        <end position="804"/>
    </location>
</feature>
<keyword evidence="10" id="KW-0344">Guanine-nucleotide releasing factor</keyword>
<evidence type="ECO:0000256" key="2">
    <source>
        <dbReference type="ARBA" id="ARBA00007717"/>
    </source>
</evidence>
<name>A0AAD5ULC7_9FUNG</name>
<evidence type="ECO:0000259" key="12">
    <source>
        <dbReference type="PROSITE" id="PS50009"/>
    </source>
</evidence>
<feature type="compositionally biased region" description="Polar residues" evidence="11">
    <location>
        <begin position="1303"/>
        <end position="1316"/>
    </location>
</feature>
<keyword evidence="9" id="KW-0325">Glycoprotein</keyword>
<dbReference type="PROSITE" id="PS50212">
    <property type="entry name" value="RASGEF_NTER"/>
    <property type="match status" value="1"/>
</dbReference>
<dbReference type="InterPro" id="IPR041084">
    <property type="entry name" value="Ncstrn_small"/>
</dbReference>
<dbReference type="InterPro" id="IPR019804">
    <property type="entry name" value="Ras_G-nucl-exch_fac_CS"/>
</dbReference>
<proteinExistence type="inferred from homology"/>
<dbReference type="Pfam" id="PF00617">
    <property type="entry name" value="RasGEF"/>
    <property type="match status" value="1"/>
</dbReference>
<dbReference type="EMBL" id="JADGKB010000006">
    <property type="protein sequence ID" value="KAJ3261351.1"/>
    <property type="molecule type" value="Genomic_DNA"/>
</dbReference>
<dbReference type="PROSITE" id="PS50009">
    <property type="entry name" value="RASGEF_CAT"/>
    <property type="match status" value="1"/>
</dbReference>
<gene>
    <name evidence="14" type="ORF">HK103_005959</name>
</gene>
<evidence type="ECO:0000256" key="11">
    <source>
        <dbReference type="SAM" id="MobiDB-lite"/>
    </source>
</evidence>
<keyword evidence="15" id="KW-1185">Reference proteome</keyword>
<feature type="region of interest" description="Disordered" evidence="11">
    <location>
        <begin position="1277"/>
        <end position="1316"/>
    </location>
</feature>
<dbReference type="Gene3D" id="1.10.840.10">
    <property type="entry name" value="Ras guanine-nucleotide exchange factors catalytic domain"/>
    <property type="match status" value="2"/>
</dbReference>
<dbReference type="Pfam" id="PF18266">
    <property type="entry name" value="Ncstrn_small"/>
    <property type="match status" value="1"/>
</dbReference>
<dbReference type="Proteomes" id="UP001210925">
    <property type="component" value="Unassembled WGS sequence"/>
</dbReference>
<evidence type="ECO:0000313" key="15">
    <source>
        <dbReference type="Proteomes" id="UP001210925"/>
    </source>
</evidence>
<evidence type="ECO:0000256" key="6">
    <source>
        <dbReference type="ARBA" id="ARBA00022976"/>
    </source>
</evidence>
<evidence type="ECO:0000259" key="13">
    <source>
        <dbReference type="PROSITE" id="PS50212"/>
    </source>
</evidence>